<feature type="region of interest" description="Disordered" evidence="1">
    <location>
        <begin position="207"/>
        <end position="253"/>
    </location>
</feature>
<feature type="region of interest" description="Disordered" evidence="1">
    <location>
        <begin position="144"/>
        <end position="175"/>
    </location>
</feature>
<feature type="compositionally biased region" description="Basic and acidic residues" evidence="1">
    <location>
        <begin position="1194"/>
        <end position="1218"/>
    </location>
</feature>
<feature type="compositionally biased region" description="Low complexity" evidence="1">
    <location>
        <begin position="1275"/>
        <end position="1285"/>
    </location>
</feature>
<dbReference type="InterPro" id="IPR000504">
    <property type="entry name" value="RRM_dom"/>
</dbReference>
<dbReference type="SMART" id="SM00360">
    <property type="entry name" value="RRM"/>
    <property type="match status" value="1"/>
</dbReference>
<feature type="compositionally biased region" description="Low complexity" evidence="1">
    <location>
        <begin position="1380"/>
        <end position="1393"/>
    </location>
</feature>
<feature type="compositionally biased region" description="Polar residues" evidence="1">
    <location>
        <begin position="1070"/>
        <end position="1088"/>
    </location>
</feature>
<feature type="compositionally biased region" description="Basic and acidic residues" evidence="1">
    <location>
        <begin position="810"/>
        <end position="820"/>
    </location>
</feature>
<feature type="region of interest" description="Disordered" evidence="1">
    <location>
        <begin position="1024"/>
        <end position="1513"/>
    </location>
</feature>
<feature type="compositionally biased region" description="Polar residues" evidence="1">
    <location>
        <begin position="146"/>
        <end position="170"/>
    </location>
</feature>
<feature type="region of interest" description="Disordered" evidence="1">
    <location>
        <begin position="514"/>
        <end position="574"/>
    </location>
</feature>
<feature type="region of interest" description="Disordered" evidence="1">
    <location>
        <begin position="383"/>
        <end position="452"/>
    </location>
</feature>
<feature type="domain" description="RRM" evidence="2">
    <location>
        <begin position="955"/>
        <end position="1021"/>
    </location>
</feature>
<feature type="compositionally biased region" description="Low complexity" evidence="1">
    <location>
        <begin position="210"/>
        <end position="228"/>
    </location>
</feature>
<organism evidence="3 4">
    <name type="scientific">Ilyodon furcidens</name>
    <name type="common">goldbreast splitfin</name>
    <dbReference type="NCBI Taxonomy" id="33524"/>
    <lineage>
        <taxon>Eukaryota</taxon>
        <taxon>Metazoa</taxon>
        <taxon>Chordata</taxon>
        <taxon>Craniata</taxon>
        <taxon>Vertebrata</taxon>
        <taxon>Euteleostomi</taxon>
        <taxon>Actinopterygii</taxon>
        <taxon>Neopterygii</taxon>
        <taxon>Teleostei</taxon>
        <taxon>Neoteleostei</taxon>
        <taxon>Acanthomorphata</taxon>
        <taxon>Ovalentaria</taxon>
        <taxon>Atherinomorphae</taxon>
        <taxon>Cyprinodontiformes</taxon>
        <taxon>Goodeidae</taxon>
        <taxon>Ilyodon</taxon>
    </lineage>
</organism>
<feature type="non-terminal residue" evidence="3">
    <location>
        <position position="1513"/>
    </location>
</feature>
<dbReference type="Gene3D" id="3.30.70.330">
    <property type="match status" value="1"/>
</dbReference>
<gene>
    <name evidence="3" type="ORF">ILYODFUR_002521</name>
</gene>
<dbReference type="EMBL" id="JAHRIQ010023290">
    <property type="protein sequence ID" value="MEQ2227844.1"/>
    <property type="molecule type" value="Genomic_DNA"/>
</dbReference>
<feature type="compositionally biased region" description="Low complexity" evidence="1">
    <location>
        <begin position="84"/>
        <end position="96"/>
    </location>
</feature>
<feature type="compositionally biased region" description="Basic and acidic residues" evidence="1">
    <location>
        <begin position="769"/>
        <end position="779"/>
    </location>
</feature>
<evidence type="ECO:0000313" key="4">
    <source>
        <dbReference type="Proteomes" id="UP001482620"/>
    </source>
</evidence>
<feature type="compositionally biased region" description="Low complexity" evidence="1">
    <location>
        <begin position="924"/>
        <end position="937"/>
    </location>
</feature>
<feature type="compositionally biased region" description="Basic residues" evidence="1">
    <location>
        <begin position="755"/>
        <end position="768"/>
    </location>
</feature>
<feature type="compositionally biased region" description="Basic and acidic residues" evidence="1">
    <location>
        <begin position="1344"/>
        <end position="1358"/>
    </location>
</feature>
<reference evidence="3 4" key="1">
    <citation type="submission" date="2021-06" db="EMBL/GenBank/DDBJ databases">
        <authorList>
            <person name="Palmer J.M."/>
        </authorList>
    </citation>
    <scope>NUCLEOTIDE SEQUENCE [LARGE SCALE GENOMIC DNA]</scope>
    <source>
        <strain evidence="4">if_2019</strain>
        <tissue evidence="3">Muscle</tissue>
    </source>
</reference>
<evidence type="ECO:0000313" key="3">
    <source>
        <dbReference type="EMBL" id="MEQ2227844.1"/>
    </source>
</evidence>
<protein>
    <recommendedName>
        <fullName evidence="2">RRM domain-containing protein</fullName>
    </recommendedName>
</protein>
<proteinExistence type="predicted"/>
<dbReference type="InterPro" id="IPR012677">
    <property type="entry name" value="Nucleotide-bd_a/b_plait_sf"/>
</dbReference>
<dbReference type="CDD" id="cd00590">
    <property type="entry name" value="RRM_SF"/>
    <property type="match status" value="1"/>
</dbReference>
<feature type="compositionally biased region" description="Low complexity" evidence="1">
    <location>
        <begin position="546"/>
        <end position="574"/>
    </location>
</feature>
<feature type="compositionally biased region" description="Polar residues" evidence="1">
    <location>
        <begin position="714"/>
        <end position="727"/>
    </location>
</feature>
<feature type="compositionally biased region" description="Basic and acidic residues" evidence="1">
    <location>
        <begin position="830"/>
        <end position="845"/>
    </location>
</feature>
<comment type="caution">
    <text evidence="3">The sequence shown here is derived from an EMBL/GenBank/DDBJ whole genome shotgun (WGS) entry which is preliminary data.</text>
</comment>
<feature type="region of interest" description="Disordered" evidence="1">
    <location>
        <begin position="54"/>
        <end position="110"/>
    </location>
</feature>
<feature type="compositionally biased region" description="Basic and acidic residues" evidence="1">
    <location>
        <begin position="1504"/>
        <end position="1513"/>
    </location>
</feature>
<dbReference type="SUPFAM" id="SSF54928">
    <property type="entry name" value="RNA-binding domain, RBD"/>
    <property type="match status" value="1"/>
</dbReference>
<dbReference type="InterPro" id="IPR035979">
    <property type="entry name" value="RBD_domain_sf"/>
</dbReference>
<name>A0ABV0T4T5_9TELE</name>
<accession>A0ABV0T4T5</accession>
<evidence type="ECO:0000259" key="2">
    <source>
        <dbReference type="SMART" id="SM00360"/>
    </source>
</evidence>
<dbReference type="Proteomes" id="UP001482620">
    <property type="component" value="Unassembled WGS sequence"/>
</dbReference>
<sequence length="1513" mass="164574">MNNVLGVGGRAATLTANSNTPAPCLSTKPPSPTAVAINLLNLLKIANTMYNPFAPGKQISPQGPYGVSSGQMERDPRRPLPHLGSGSSFSSSGTSSVNRGPTGGPLPSLLSLQVNYRPERNKITVDEDIDRCLDLNISRAREEVMQNPSHQSSQFTKAQRDTFPSSNTGMPSYLKSPATEVKRPFTVDSGSSSLDWLPICQRASEDESSEMYSSASSSFLGSSDGRFSTSSEGKHDTPSIPGLGDYDIKMPAKSAPPREAIRPKYTSESASNILLHFGLEKEDLEHLISYPEDQITPENLPYILSQIQLEKGKRASAAAQSKPYSEAQPIKLITSRGPMLNPGQLSSTVLKPSKVIDYGHTGKYTTGVGDEVGRAIGSSATTGVSGGLLHTDTFKTGGRVREPPQRGPTELKTGSYVSSHGQMSSVSSIDSLRSSVAPSSSDPSKKFEVRTNQTSKSVFPSFGLLNKNTDLRQVQSKVPQTPLNQQEPACQASFNVHPFKPSCNLIRGAHPGRPGLVLIHRNDTRSSNQSNTQGQVSKVPEQMNKLPAQQPKQQQTQQHQAPPPQKQHLQMHQQPIQPLKQVQQPPPTKGLPAAMPAPSALIPVRPAPPIPAPGRMDTVPRVPPPAFKDLTSVAKMGPSKLLPTPAMMQDYAAATPRIFPHTCCLCMKECIDMKDWLSHQNTSLHLESCRRLRGRYPDWDGNTLDLLSAAGKGTQPSLTTVGQNLQNRHQKSIRETRSHSLSPHHQRGPEDRKQKQSSRSRSRSPQRHHASEGQRERRNSRSPLTYRHSRRSRSRSYDRPTSSRHRSRSRSYERRSPPRKREAKRSSPRRSYEHRSSPRRSDEKRSPRRSHERRSPAERSVPQCKRSRSADRLAKRLLETTAVQSLSKQSDLEAMVKTLAPALLAELAKMKSSSSSNTEKKTSSTKPTKAKTSCPKSGTSPSPKPVSAESLPPDKVRLSSVYTSLSRVDVFDAMEKFGRVRDVTLFRSTLNAVVHFEKEEDAEKLKSLRSFQVKGLTVYVDKKMSTASKKPQSPKEQKSASQHFLHRNSAKPQTAKSTPAGKLGAKNISKAKNISTQQVAAEKSSTGGKSAVKSVEVNEEGSVVQKSPSPVKMPDAGDSNGKITNTKPADAPSRAAKVKDLAPEAETSSNTDKAETQPDKPTTSENQPVAAEAEGEEPSLAPENMTKTVYTEETSEKKQVEEFVKADTVRIKVEDVEPGKTGPTEPMEVVSSAESKEQVLEASKPTVSHPAAGGKTPPKTFTDPPQMPQTPVKDSSQVQPVQESESPGDKLKTKTEHQESPRRTETKLEAILAVKPEGPTPAETKPTAGAGAAADVSSTTVWAKMEKQEQEEEIKRAQMETVTTSMLPTEHSESTPQTPSPAVSAEPVSSDSVKAGSTVSDMTAEKNDTEIVAFSDVSRKSGENAEKKRSPRAPVSTAEKQPTPAPSTSTAKCEGNAAELPHIDEDIFKAITTALREHRRRKGGKKIPEEEESATISKPTSSGVKKESTPLTK</sequence>
<feature type="compositionally biased region" description="Polar residues" evidence="1">
    <location>
        <begin position="525"/>
        <end position="536"/>
    </location>
</feature>
<keyword evidence="4" id="KW-1185">Reference proteome</keyword>
<feature type="compositionally biased region" description="Polar residues" evidence="1">
    <location>
        <begin position="1494"/>
        <end position="1503"/>
    </location>
</feature>
<feature type="region of interest" description="Disordered" evidence="1">
    <location>
        <begin position="707"/>
        <end position="870"/>
    </location>
</feature>
<feature type="region of interest" description="Disordered" evidence="1">
    <location>
        <begin position="909"/>
        <end position="952"/>
    </location>
</feature>
<feature type="compositionally biased region" description="Basic and acidic residues" evidence="1">
    <location>
        <begin position="1417"/>
        <end position="1428"/>
    </location>
</feature>
<feature type="compositionally biased region" description="Low complexity" evidence="1">
    <location>
        <begin position="414"/>
        <end position="442"/>
    </location>
</feature>
<evidence type="ECO:0000256" key="1">
    <source>
        <dbReference type="SAM" id="MobiDB-lite"/>
    </source>
</evidence>
<feature type="compositionally biased region" description="Basic and acidic residues" evidence="1">
    <location>
        <begin position="1287"/>
        <end position="1308"/>
    </location>
</feature>